<feature type="region of interest" description="Disordered" evidence="8">
    <location>
        <begin position="84"/>
        <end position="108"/>
    </location>
</feature>
<evidence type="ECO:0000256" key="4">
    <source>
        <dbReference type="ARBA" id="ARBA00022777"/>
    </source>
</evidence>
<evidence type="ECO:0000313" key="11">
    <source>
        <dbReference type="EMBL" id="JAC74650.1"/>
    </source>
</evidence>
<evidence type="ECO:0000256" key="8">
    <source>
        <dbReference type="SAM" id="MobiDB-lite"/>
    </source>
</evidence>
<dbReference type="InterPro" id="IPR002048">
    <property type="entry name" value="EF_hand_dom"/>
</dbReference>
<evidence type="ECO:0000256" key="3">
    <source>
        <dbReference type="ARBA" id="ARBA00022741"/>
    </source>
</evidence>
<keyword evidence="4 11" id="KW-0418">Kinase</keyword>
<dbReference type="EMBL" id="GBEZ01011107">
    <property type="protein sequence ID" value="JAC74650.1"/>
    <property type="molecule type" value="Transcribed_RNA"/>
</dbReference>
<proteinExistence type="predicted"/>
<evidence type="ECO:0000259" key="10">
    <source>
        <dbReference type="PROSITE" id="PS50222"/>
    </source>
</evidence>
<feature type="domain" description="Protein kinase" evidence="9">
    <location>
        <begin position="149"/>
        <end position="420"/>
    </location>
</feature>
<dbReference type="InterPro" id="IPR050205">
    <property type="entry name" value="CDPK_Ser/Thr_kinases"/>
</dbReference>
<evidence type="ECO:0000256" key="1">
    <source>
        <dbReference type="ARBA" id="ARBA00022527"/>
    </source>
</evidence>
<evidence type="ECO:0000256" key="6">
    <source>
        <dbReference type="ARBA" id="ARBA00022840"/>
    </source>
</evidence>
<dbReference type="GO" id="GO:0005509">
    <property type="term" value="F:calcium ion binding"/>
    <property type="evidence" value="ECO:0007669"/>
    <property type="project" value="InterPro"/>
</dbReference>
<dbReference type="InterPro" id="IPR017441">
    <property type="entry name" value="Protein_kinase_ATP_BS"/>
</dbReference>
<dbReference type="SUPFAM" id="SSF47473">
    <property type="entry name" value="EF-hand"/>
    <property type="match status" value="1"/>
</dbReference>
<dbReference type="PROSITE" id="PS50222">
    <property type="entry name" value="EF_HAND_2"/>
    <property type="match status" value="1"/>
</dbReference>
<name>A0A061RVF1_9CHLO</name>
<dbReference type="Pfam" id="PF13499">
    <property type="entry name" value="EF-hand_7"/>
    <property type="match status" value="1"/>
</dbReference>
<dbReference type="FunFam" id="1.10.510.10:FF:000571">
    <property type="entry name" value="Maternal embryonic leucine zipper kinase"/>
    <property type="match status" value="1"/>
</dbReference>
<dbReference type="SUPFAM" id="SSF56112">
    <property type="entry name" value="Protein kinase-like (PK-like)"/>
    <property type="match status" value="1"/>
</dbReference>
<dbReference type="SMART" id="SM00220">
    <property type="entry name" value="S_TKc"/>
    <property type="match status" value="1"/>
</dbReference>
<dbReference type="Gene3D" id="3.30.200.20">
    <property type="entry name" value="Phosphorylase Kinase, domain 1"/>
    <property type="match status" value="1"/>
</dbReference>
<keyword evidence="6 7" id="KW-0067">ATP-binding</keyword>
<sequence>MNHLQCQKICRFTSRGVRSAALRPRDSCETFFFKAWNLAGAVSTPRNNKLLLNTQGLWAPARVLGPVLQTRCGVFSQMVNERSNLPGWPEEREEELKPTPPSAEHSTLGRVDYCSSNEDGVLALPLRKELTQEQLKNVFGFPDHLSKFYRLGQTVGSGSFGTVHRAVEHATKQVYAVKSIPKKPKKGKPTPRYLLKIQTEVEAMMQLGASLNAVFLKDVFEDANHVHLVMELCTGGALGDRFEFNEIVGIEITEQDIARQIRSILRFLSQCHSKGIIYRDVKPDNFLFLSTAEDSPLKATDFGLAIRHWPQEGNLKSRSGTPAYMAPEVIMQNYDEKCDLWSTGMVMYQLLFGKFPFWTDIRNHSLQEVWKSILVDKLDLNSTKVKRRMSAPALDLLKKLLERNPSKRIGAHDALNHPWIKELDTYPEMALGGTLVQRLQRFATYGRMKQMVLLTVTQELIARGRSKMLAELHDVFVGIDSKGVGYITHKDLLAMLQREGYLVTDDEVIQLVTRMDLNTNGAIDYEEMITALIDWDSMHSEESFGCAIDAAFLKLDTGAKGHIDVQDLLPLLPPYLEDAPDDVREHEARRMMREIDPTHHGHIIKPDFVAILMDSYGEDLLDQYDDRVPHCSACSGSAQHARARSTR</sequence>
<dbReference type="PROSITE" id="PS00018">
    <property type="entry name" value="EF_HAND_1"/>
    <property type="match status" value="1"/>
</dbReference>
<dbReference type="InterPro" id="IPR000719">
    <property type="entry name" value="Prot_kinase_dom"/>
</dbReference>
<dbReference type="InterPro" id="IPR008271">
    <property type="entry name" value="Ser/Thr_kinase_AS"/>
</dbReference>
<dbReference type="Pfam" id="PF00069">
    <property type="entry name" value="Pkinase"/>
    <property type="match status" value="1"/>
</dbReference>
<keyword evidence="5" id="KW-0106">Calcium</keyword>
<dbReference type="InterPro" id="IPR018247">
    <property type="entry name" value="EF_Hand_1_Ca_BS"/>
</dbReference>
<feature type="domain" description="EF-hand" evidence="10">
    <location>
        <begin position="503"/>
        <end position="538"/>
    </location>
</feature>
<evidence type="ECO:0000259" key="9">
    <source>
        <dbReference type="PROSITE" id="PS50011"/>
    </source>
</evidence>
<reference evidence="11" key="1">
    <citation type="submission" date="2014-05" db="EMBL/GenBank/DDBJ databases">
        <title>The transcriptome of the halophilic microalga Tetraselmis sp. GSL018 isolated from the Great Salt Lake, Utah.</title>
        <authorList>
            <person name="Jinkerson R.E."/>
            <person name="D'Adamo S."/>
            <person name="Posewitz M.C."/>
        </authorList>
    </citation>
    <scope>NUCLEOTIDE SEQUENCE</scope>
    <source>
        <strain evidence="11">GSL018</strain>
    </source>
</reference>
<dbReference type="InterPro" id="IPR011009">
    <property type="entry name" value="Kinase-like_dom_sf"/>
</dbReference>
<dbReference type="GO" id="GO:0005524">
    <property type="term" value="F:ATP binding"/>
    <property type="evidence" value="ECO:0007669"/>
    <property type="project" value="UniProtKB-UniRule"/>
</dbReference>
<keyword evidence="3 7" id="KW-0547">Nucleotide-binding</keyword>
<dbReference type="InterPro" id="IPR011992">
    <property type="entry name" value="EF-hand-dom_pair"/>
</dbReference>
<dbReference type="PANTHER" id="PTHR24349">
    <property type="entry name" value="SERINE/THREONINE-PROTEIN KINASE"/>
    <property type="match status" value="1"/>
</dbReference>
<evidence type="ECO:0000256" key="5">
    <source>
        <dbReference type="ARBA" id="ARBA00022837"/>
    </source>
</evidence>
<keyword evidence="1" id="KW-0723">Serine/threonine-protein kinase</keyword>
<evidence type="ECO:0000256" key="7">
    <source>
        <dbReference type="PROSITE-ProRule" id="PRU10141"/>
    </source>
</evidence>
<dbReference type="AlphaFoldDB" id="A0A061RVF1"/>
<dbReference type="Gene3D" id="1.10.510.10">
    <property type="entry name" value="Transferase(Phosphotransferase) domain 1"/>
    <property type="match status" value="1"/>
</dbReference>
<protein>
    <submittedName>
        <fullName evidence="11">Calcium-dependent protein kinase</fullName>
    </submittedName>
</protein>
<dbReference type="PROSITE" id="PS00108">
    <property type="entry name" value="PROTEIN_KINASE_ST"/>
    <property type="match status" value="1"/>
</dbReference>
<accession>A0A061RVF1</accession>
<dbReference type="PROSITE" id="PS50011">
    <property type="entry name" value="PROTEIN_KINASE_DOM"/>
    <property type="match status" value="1"/>
</dbReference>
<dbReference type="Gene3D" id="1.10.238.10">
    <property type="entry name" value="EF-hand"/>
    <property type="match status" value="1"/>
</dbReference>
<evidence type="ECO:0000256" key="2">
    <source>
        <dbReference type="ARBA" id="ARBA00022679"/>
    </source>
</evidence>
<dbReference type="CDD" id="cd00051">
    <property type="entry name" value="EFh"/>
    <property type="match status" value="1"/>
</dbReference>
<dbReference type="GO" id="GO:0004674">
    <property type="term" value="F:protein serine/threonine kinase activity"/>
    <property type="evidence" value="ECO:0007669"/>
    <property type="project" value="UniProtKB-KW"/>
</dbReference>
<organism evidence="11">
    <name type="scientific">Tetraselmis sp. GSL018</name>
    <dbReference type="NCBI Taxonomy" id="582737"/>
    <lineage>
        <taxon>Eukaryota</taxon>
        <taxon>Viridiplantae</taxon>
        <taxon>Chlorophyta</taxon>
        <taxon>core chlorophytes</taxon>
        <taxon>Chlorodendrophyceae</taxon>
        <taxon>Chlorodendrales</taxon>
        <taxon>Chlorodendraceae</taxon>
        <taxon>Tetraselmis</taxon>
    </lineage>
</organism>
<gene>
    <name evidence="11" type="primary">CPK</name>
    <name evidence="11" type="ORF">TSPGSL018_25380</name>
</gene>
<dbReference type="PROSITE" id="PS00107">
    <property type="entry name" value="PROTEIN_KINASE_ATP"/>
    <property type="match status" value="1"/>
</dbReference>
<feature type="binding site" evidence="7">
    <location>
        <position position="183"/>
    </location>
    <ligand>
        <name>ATP</name>
        <dbReference type="ChEBI" id="CHEBI:30616"/>
    </ligand>
</feature>
<keyword evidence="2" id="KW-0808">Transferase</keyword>